<dbReference type="AlphaFoldDB" id="A0A369PWT3"/>
<keyword evidence="2 3" id="KW-0040">ANK repeat</keyword>
<evidence type="ECO:0000256" key="2">
    <source>
        <dbReference type="ARBA" id="ARBA00023043"/>
    </source>
</evidence>
<feature type="repeat" description="ANK" evidence="3">
    <location>
        <begin position="259"/>
        <end position="292"/>
    </location>
</feature>
<dbReference type="SUPFAM" id="SSF48403">
    <property type="entry name" value="Ankyrin repeat"/>
    <property type="match status" value="2"/>
</dbReference>
<name>A0A369PWT3_9SPHI</name>
<feature type="repeat" description="ANK" evidence="3">
    <location>
        <begin position="326"/>
        <end position="358"/>
    </location>
</feature>
<dbReference type="RefSeq" id="WP_115404287.1">
    <property type="nucleotide sequence ID" value="NZ_QPKV01000008.1"/>
</dbReference>
<organism evidence="6 7">
    <name type="scientific">Pedobacter chinensis</name>
    <dbReference type="NCBI Taxonomy" id="2282421"/>
    <lineage>
        <taxon>Bacteria</taxon>
        <taxon>Pseudomonadati</taxon>
        <taxon>Bacteroidota</taxon>
        <taxon>Sphingobacteriia</taxon>
        <taxon>Sphingobacteriales</taxon>
        <taxon>Sphingobacteriaceae</taxon>
        <taxon>Pedobacter</taxon>
    </lineage>
</organism>
<dbReference type="PROSITE" id="PS50297">
    <property type="entry name" value="ANK_REP_REGION"/>
    <property type="match status" value="4"/>
</dbReference>
<comment type="caution">
    <text evidence="6">The sequence shown here is derived from an EMBL/GenBank/DDBJ whole genome shotgun (WGS) entry which is preliminary data.</text>
</comment>
<feature type="repeat" description="ANK" evidence="3">
    <location>
        <begin position="462"/>
        <end position="495"/>
    </location>
</feature>
<dbReference type="PRINTS" id="PR01415">
    <property type="entry name" value="ANKYRIN"/>
</dbReference>
<dbReference type="EMBL" id="QPKV01000008">
    <property type="protein sequence ID" value="RDC55176.1"/>
    <property type="molecule type" value="Genomic_DNA"/>
</dbReference>
<keyword evidence="1" id="KW-0677">Repeat</keyword>
<feature type="chain" id="PRO_5017074916" evidence="5">
    <location>
        <begin position="19"/>
        <end position="521"/>
    </location>
</feature>
<dbReference type="PANTHER" id="PTHR24198:SF165">
    <property type="entry name" value="ANKYRIN REPEAT-CONTAINING PROTEIN-RELATED"/>
    <property type="match status" value="1"/>
</dbReference>
<feature type="signal peptide" evidence="5">
    <location>
        <begin position="1"/>
        <end position="18"/>
    </location>
</feature>
<gene>
    <name evidence="6" type="ORF">DU508_18710</name>
</gene>
<sequence>MKKILLVAFAMASLSLHAQQNKPLLDRAFWEGKPNVATVKAELDKGFDFKEIKGATDPLFMAINNDAPDETIKYLIDQPGVDLAGLTVEGRIYLHIAANKGNAEITDYLLKKGSDMYFLDANGHTALTFAAGQGTLNVAVIDAFLKNGLDINRKYQAKDGANILLLAVSTDKDLTITDYLISKGLSINSTDDQGNTAFNYAARIGHVGLMKSLLQKGAKYNENALLMASQGTYRSANKIDVYQYLVEDLKMNPKIMNKAGQNVLHFITKKQNQADVVKYFASKGVDVNKADQDGNTPFINAASGKSFEVVETLFPLVKNINAVNKKGESALVGAVKSGLGATVSLLLSKGADVNVKDADGNDLAYLLIQSYSAGGGRGGRGGFGGGRPGGGSGFGTGTSDANASPQDDFGNKMKALQAKGVNLTAPQKDGSTLYHLAAAKNDVVLFKKLADLKIDINAKNKQGETALFKAALVAKDDSVLRYLLSIGAKKEMANEFGETAYSMAKDNESLSRNNVSVDFLK</sequence>
<evidence type="ECO:0000256" key="3">
    <source>
        <dbReference type="PROSITE-ProRule" id="PRU00023"/>
    </source>
</evidence>
<feature type="repeat" description="ANK" evidence="3">
    <location>
        <begin position="429"/>
        <end position="461"/>
    </location>
</feature>
<feature type="repeat" description="ANK" evidence="3">
    <location>
        <begin position="122"/>
        <end position="156"/>
    </location>
</feature>
<dbReference type="SMART" id="SM00248">
    <property type="entry name" value="ANK"/>
    <property type="match status" value="9"/>
</dbReference>
<evidence type="ECO:0000256" key="1">
    <source>
        <dbReference type="ARBA" id="ARBA00022737"/>
    </source>
</evidence>
<evidence type="ECO:0000256" key="4">
    <source>
        <dbReference type="SAM" id="MobiDB-lite"/>
    </source>
</evidence>
<evidence type="ECO:0000256" key="5">
    <source>
        <dbReference type="SAM" id="SignalP"/>
    </source>
</evidence>
<accession>A0A369PWT3</accession>
<dbReference type="Pfam" id="PF13606">
    <property type="entry name" value="Ank_3"/>
    <property type="match status" value="1"/>
</dbReference>
<proteinExistence type="predicted"/>
<dbReference type="Gene3D" id="1.25.40.20">
    <property type="entry name" value="Ankyrin repeat-containing domain"/>
    <property type="match status" value="4"/>
</dbReference>
<protein>
    <submittedName>
        <fullName evidence="6">Ankyrin repeat domain-containing protein</fullName>
    </submittedName>
</protein>
<dbReference type="InterPro" id="IPR036770">
    <property type="entry name" value="Ankyrin_rpt-contain_sf"/>
</dbReference>
<feature type="compositionally biased region" description="Gly residues" evidence="4">
    <location>
        <begin position="379"/>
        <end position="396"/>
    </location>
</feature>
<dbReference type="PANTHER" id="PTHR24198">
    <property type="entry name" value="ANKYRIN REPEAT AND PROTEIN KINASE DOMAIN-CONTAINING PROTEIN"/>
    <property type="match status" value="1"/>
</dbReference>
<feature type="repeat" description="ANK" evidence="3">
    <location>
        <begin position="89"/>
        <end position="121"/>
    </location>
</feature>
<dbReference type="InterPro" id="IPR002110">
    <property type="entry name" value="Ankyrin_rpt"/>
</dbReference>
<dbReference type="Pfam" id="PF12796">
    <property type="entry name" value="Ank_2"/>
    <property type="match status" value="3"/>
</dbReference>
<evidence type="ECO:0000313" key="6">
    <source>
        <dbReference type="EMBL" id="RDC55176.1"/>
    </source>
</evidence>
<dbReference type="PROSITE" id="PS50088">
    <property type="entry name" value="ANK_REPEAT"/>
    <property type="match status" value="7"/>
</dbReference>
<feature type="region of interest" description="Disordered" evidence="4">
    <location>
        <begin position="379"/>
        <end position="408"/>
    </location>
</feature>
<keyword evidence="7" id="KW-1185">Reference proteome</keyword>
<evidence type="ECO:0000313" key="7">
    <source>
        <dbReference type="Proteomes" id="UP000253961"/>
    </source>
</evidence>
<dbReference type="OrthoDB" id="2575953at2"/>
<reference evidence="6 7" key="1">
    <citation type="submission" date="2018-07" db="EMBL/GenBank/DDBJ databases">
        <title>Pedobacter sp. nov., isolated from soil.</title>
        <authorList>
            <person name="Zhou L.Y."/>
            <person name="Du Z.J."/>
        </authorList>
    </citation>
    <scope>NUCLEOTIDE SEQUENCE [LARGE SCALE GENOMIC DNA]</scope>
    <source>
        <strain evidence="6 7">JDX94</strain>
    </source>
</reference>
<dbReference type="Proteomes" id="UP000253961">
    <property type="component" value="Unassembled WGS sequence"/>
</dbReference>
<feature type="repeat" description="ANK" evidence="3">
    <location>
        <begin position="193"/>
        <end position="225"/>
    </location>
</feature>
<keyword evidence="5" id="KW-0732">Signal</keyword>